<keyword evidence="2" id="KW-0472">Membrane</keyword>
<reference evidence="3 4" key="1">
    <citation type="submission" date="2019-05" db="EMBL/GenBank/DDBJ databases">
        <title>Another draft genome of Portunus trituberculatus and its Hox gene families provides insights of decapod evolution.</title>
        <authorList>
            <person name="Jeong J.-H."/>
            <person name="Song I."/>
            <person name="Kim S."/>
            <person name="Choi T."/>
            <person name="Kim D."/>
            <person name="Ryu S."/>
            <person name="Kim W."/>
        </authorList>
    </citation>
    <scope>NUCLEOTIDE SEQUENCE [LARGE SCALE GENOMIC DNA]</scope>
    <source>
        <tissue evidence="3">Muscle</tissue>
    </source>
</reference>
<organism evidence="3 4">
    <name type="scientific">Portunus trituberculatus</name>
    <name type="common">Swimming crab</name>
    <name type="synonym">Neptunus trituberculatus</name>
    <dbReference type="NCBI Taxonomy" id="210409"/>
    <lineage>
        <taxon>Eukaryota</taxon>
        <taxon>Metazoa</taxon>
        <taxon>Ecdysozoa</taxon>
        <taxon>Arthropoda</taxon>
        <taxon>Crustacea</taxon>
        <taxon>Multicrustacea</taxon>
        <taxon>Malacostraca</taxon>
        <taxon>Eumalacostraca</taxon>
        <taxon>Eucarida</taxon>
        <taxon>Decapoda</taxon>
        <taxon>Pleocyemata</taxon>
        <taxon>Brachyura</taxon>
        <taxon>Eubrachyura</taxon>
        <taxon>Portunoidea</taxon>
        <taxon>Portunidae</taxon>
        <taxon>Portuninae</taxon>
        <taxon>Portunus</taxon>
    </lineage>
</organism>
<evidence type="ECO:0000256" key="2">
    <source>
        <dbReference type="SAM" id="Phobius"/>
    </source>
</evidence>
<keyword evidence="4" id="KW-1185">Reference proteome</keyword>
<comment type="caution">
    <text evidence="3">The sequence shown here is derived from an EMBL/GenBank/DDBJ whole genome shotgun (WGS) entry which is preliminary data.</text>
</comment>
<feature type="region of interest" description="Disordered" evidence="1">
    <location>
        <begin position="36"/>
        <end position="55"/>
    </location>
</feature>
<accession>A0A5B7JSI8</accession>
<dbReference type="AlphaFoldDB" id="A0A5B7JSI8"/>
<gene>
    <name evidence="3" type="ORF">E2C01_094477</name>
</gene>
<dbReference type="OrthoDB" id="10067219at2759"/>
<proteinExistence type="predicted"/>
<protein>
    <submittedName>
        <fullName evidence="3">Uncharacterized protein</fullName>
    </submittedName>
</protein>
<feature type="compositionally biased region" description="Pro residues" evidence="1">
    <location>
        <begin position="46"/>
        <end position="55"/>
    </location>
</feature>
<evidence type="ECO:0000313" key="4">
    <source>
        <dbReference type="Proteomes" id="UP000324222"/>
    </source>
</evidence>
<evidence type="ECO:0000313" key="3">
    <source>
        <dbReference type="EMBL" id="MPC99082.1"/>
    </source>
</evidence>
<keyword evidence="2" id="KW-0812">Transmembrane</keyword>
<evidence type="ECO:0000256" key="1">
    <source>
        <dbReference type="SAM" id="MobiDB-lite"/>
    </source>
</evidence>
<sequence>MIATTRPPSPITHALCHTSEHGASIHRQHSQNSSEFEYPCHSVSRPPRPPAPPPQLLPLSPGPVSFATVLDTVRERVAPMTLMQEAGKVACSVPILVRTVKLKNSEQLYDFKSVWLDTHRILNNTSEYWGVSLFFLFFFFFFRFNPEIMLQRILPQ</sequence>
<dbReference type="Proteomes" id="UP000324222">
    <property type="component" value="Unassembled WGS sequence"/>
</dbReference>
<feature type="transmembrane region" description="Helical" evidence="2">
    <location>
        <begin position="128"/>
        <end position="144"/>
    </location>
</feature>
<dbReference type="EMBL" id="VSRR010116891">
    <property type="protein sequence ID" value="MPC99082.1"/>
    <property type="molecule type" value="Genomic_DNA"/>
</dbReference>
<keyword evidence="2" id="KW-1133">Transmembrane helix</keyword>
<name>A0A5B7JSI8_PORTR</name>